<evidence type="ECO:0000256" key="1">
    <source>
        <dbReference type="SAM" id="MobiDB-lite"/>
    </source>
</evidence>
<organism evidence="2 3">
    <name type="scientific">Fusarium irregulare</name>
    <dbReference type="NCBI Taxonomy" id="2494466"/>
    <lineage>
        <taxon>Eukaryota</taxon>
        <taxon>Fungi</taxon>
        <taxon>Dikarya</taxon>
        <taxon>Ascomycota</taxon>
        <taxon>Pezizomycotina</taxon>
        <taxon>Sordariomycetes</taxon>
        <taxon>Hypocreomycetidae</taxon>
        <taxon>Hypocreales</taxon>
        <taxon>Nectriaceae</taxon>
        <taxon>Fusarium</taxon>
        <taxon>Fusarium incarnatum-equiseti species complex</taxon>
    </lineage>
</organism>
<dbReference type="AlphaFoldDB" id="A0A9W8U8R1"/>
<comment type="caution">
    <text evidence="2">The sequence shown here is derived from an EMBL/GenBank/DDBJ whole genome shotgun (WGS) entry which is preliminary data.</text>
</comment>
<reference evidence="2" key="1">
    <citation type="submission" date="2022-10" db="EMBL/GenBank/DDBJ databases">
        <title>Fusarium specimens isolated from Avocado Roots.</title>
        <authorList>
            <person name="Stajich J."/>
            <person name="Roper C."/>
            <person name="Heimlech-Rivalta G."/>
        </authorList>
    </citation>
    <scope>NUCLEOTIDE SEQUENCE</scope>
    <source>
        <strain evidence="2">CF00143</strain>
    </source>
</reference>
<feature type="compositionally biased region" description="Basic and acidic residues" evidence="1">
    <location>
        <begin position="98"/>
        <end position="107"/>
    </location>
</feature>
<protein>
    <submittedName>
        <fullName evidence="2">Uncharacterized protein</fullName>
    </submittedName>
</protein>
<feature type="compositionally biased region" description="Basic residues" evidence="1">
    <location>
        <begin position="125"/>
        <end position="134"/>
    </location>
</feature>
<accession>A0A9W8U8R1</accession>
<feature type="region of interest" description="Disordered" evidence="1">
    <location>
        <begin position="98"/>
        <end position="206"/>
    </location>
</feature>
<evidence type="ECO:0000313" key="3">
    <source>
        <dbReference type="Proteomes" id="UP001152130"/>
    </source>
</evidence>
<sequence>MSMSPAIKLEGDEFMDDFPLFPGFLDPEPNYIVQDEFVLGNDSMSLKGQVWPGMGKMDLADDITRRARNQKKPKSVIDKMKKASECIEPTQVIMSSKFEVERTKDVYDDTSSPAPGQEEPTPPRKVQKPKRKKSTPLAEISGNVPKQRRRNARGQKSNVGKRMGFKKEQDPQEEPEIYIPPKEAREIKDIFRDDVTRTSRSLMEEK</sequence>
<name>A0A9W8U8R1_9HYPO</name>
<evidence type="ECO:0000313" key="2">
    <source>
        <dbReference type="EMBL" id="KAJ4010223.1"/>
    </source>
</evidence>
<dbReference type="Proteomes" id="UP001152130">
    <property type="component" value="Unassembled WGS sequence"/>
</dbReference>
<gene>
    <name evidence="2" type="ORF">NW766_008091</name>
</gene>
<keyword evidence="3" id="KW-1185">Reference proteome</keyword>
<proteinExistence type="predicted"/>
<feature type="compositionally biased region" description="Basic and acidic residues" evidence="1">
    <location>
        <begin position="182"/>
        <end position="206"/>
    </location>
</feature>
<dbReference type="EMBL" id="JAPDHF010000012">
    <property type="protein sequence ID" value="KAJ4010223.1"/>
    <property type="molecule type" value="Genomic_DNA"/>
</dbReference>